<evidence type="ECO:0000256" key="3">
    <source>
        <dbReference type="ARBA" id="ARBA00023163"/>
    </source>
</evidence>
<keyword evidence="3" id="KW-0804">Transcription</keyword>
<name>A0A251QUF7_PRUPE</name>
<dbReference type="InterPro" id="IPR044660">
    <property type="entry name" value="IBH1-like"/>
</dbReference>
<reference evidence="6 7" key="1">
    <citation type="journal article" date="2013" name="Nat. Genet.">
        <title>The high-quality draft genome of peach (Prunus persica) identifies unique patterns of genetic diversity, domestication and genome evolution.</title>
        <authorList>
            <consortium name="International Peach Genome Initiative"/>
            <person name="Verde I."/>
            <person name="Abbott A.G."/>
            <person name="Scalabrin S."/>
            <person name="Jung S."/>
            <person name="Shu S."/>
            <person name="Marroni F."/>
            <person name="Zhebentyayeva T."/>
            <person name="Dettori M.T."/>
            <person name="Grimwood J."/>
            <person name="Cattonaro F."/>
            <person name="Zuccolo A."/>
            <person name="Rossini L."/>
            <person name="Jenkins J."/>
            <person name="Vendramin E."/>
            <person name="Meisel L.A."/>
            <person name="Decroocq V."/>
            <person name="Sosinski B."/>
            <person name="Prochnik S."/>
            <person name="Mitros T."/>
            <person name="Policriti A."/>
            <person name="Cipriani G."/>
            <person name="Dondini L."/>
            <person name="Ficklin S."/>
            <person name="Goodstein D.M."/>
            <person name="Xuan P."/>
            <person name="Del Fabbro C."/>
            <person name="Aramini V."/>
            <person name="Copetti D."/>
            <person name="Gonzalez S."/>
            <person name="Horner D.S."/>
            <person name="Falchi R."/>
            <person name="Lucas S."/>
            <person name="Mica E."/>
            <person name="Maldonado J."/>
            <person name="Lazzari B."/>
            <person name="Bielenberg D."/>
            <person name="Pirona R."/>
            <person name="Miculan M."/>
            <person name="Barakat A."/>
            <person name="Testolin R."/>
            <person name="Stella A."/>
            <person name="Tartarini S."/>
            <person name="Tonutti P."/>
            <person name="Arus P."/>
            <person name="Orellana A."/>
            <person name="Wells C."/>
            <person name="Main D."/>
            <person name="Vizzotto G."/>
            <person name="Silva H."/>
            <person name="Salamini F."/>
            <person name="Schmutz J."/>
            <person name="Morgante M."/>
            <person name="Rokhsar D.S."/>
        </authorList>
    </citation>
    <scope>NUCLEOTIDE SEQUENCE [LARGE SCALE GENOMIC DNA]</scope>
    <source>
        <strain evidence="7">cv. Nemared</strain>
    </source>
</reference>
<keyword evidence="7" id="KW-1185">Reference proteome</keyword>
<evidence type="ECO:0000256" key="4">
    <source>
        <dbReference type="ARBA" id="ARBA00023242"/>
    </source>
</evidence>
<comment type="subcellular location">
    <subcellularLocation>
        <location evidence="1">Nucleus</location>
    </subcellularLocation>
</comment>
<dbReference type="AlphaFoldDB" id="A0A251QUF7"/>
<dbReference type="Pfam" id="PF26576">
    <property type="entry name" value="IBH1_N"/>
    <property type="match status" value="1"/>
</dbReference>
<dbReference type="Gramene" id="ONI27363">
    <property type="protein sequence ID" value="ONI27363"/>
    <property type="gene ID" value="PRUPE_1G081900"/>
</dbReference>
<evidence type="ECO:0000256" key="2">
    <source>
        <dbReference type="ARBA" id="ARBA00023015"/>
    </source>
</evidence>
<evidence type="ECO:0000313" key="7">
    <source>
        <dbReference type="Proteomes" id="UP000006882"/>
    </source>
</evidence>
<evidence type="ECO:0000259" key="5">
    <source>
        <dbReference type="Pfam" id="PF26576"/>
    </source>
</evidence>
<keyword evidence="2" id="KW-0805">Transcription regulation</keyword>
<sequence>MVMRQVSKQHSRGYSLHPIKLASSVFARKYLSHLLPALKKMFEENTISSSNNNVDEDYSKLEKLVGYQVNMAMVFSASTYQFAWSRALKQQLQTRHVLIYGEGLLPRHHVPKPLNFLPNLSVSASKMKRYSNHNMSNKVRPHFLKRNLAMNGKTKKSKEAEIIERKLTSLRRLLPGGNEMGEENELLAEVGSYISCLQLQGNQHPPRRFVLTYGYSTTIGRVLSPSTSTCVFREANMVADDPCIWFCNFPNCVAIKAFILS</sequence>
<organism evidence="6 7">
    <name type="scientific">Prunus persica</name>
    <name type="common">Peach</name>
    <name type="synonym">Amygdalus persica</name>
    <dbReference type="NCBI Taxonomy" id="3760"/>
    <lineage>
        <taxon>Eukaryota</taxon>
        <taxon>Viridiplantae</taxon>
        <taxon>Streptophyta</taxon>
        <taxon>Embryophyta</taxon>
        <taxon>Tracheophyta</taxon>
        <taxon>Spermatophyta</taxon>
        <taxon>Magnoliopsida</taxon>
        <taxon>eudicotyledons</taxon>
        <taxon>Gunneridae</taxon>
        <taxon>Pentapetalae</taxon>
        <taxon>rosids</taxon>
        <taxon>fabids</taxon>
        <taxon>Rosales</taxon>
        <taxon>Rosaceae</taxon>
        <taxon>Amygdaloideae</taxon>
        <taxon>Amygdaleae</taxon>
        <taxon>Prunus</taxon>
    </lineage>
</organism>
<feature type="domain" description="IBH1-like N-terminal" evidence="5">
    <location>
        <begin position="24"/>
        <end position="96"/>
    </location>
</feature>
<gene>
    <name evidence="6" type="ORF">PRUPE_1G081900</name>
</gene>
<dbReference type="InterPro" id="IPR059002">
    <property type="entry name" value="IBH1_N"/>
</dbReference>
<proteinExistence type="predicted"/>
<dbReference type="PANTHER" id="PTHR33124">
    <property type="entry name" value="TRANSCRIPTION FACTOR IBH1-LIKE 1"/>
    <property type="match status" value="1"/>
</dbReference>
<dbReference type="CDD" id="cd11444">
    <property type="entry name" value="bHLH_AtIBH1_like"/>
    <property type="match status" value="1"/>
</dbReference>
<dbReference type="PANTHER" id="PTHR33124:SF42">
    <property type="entry name" value="TRANSCRIPTION FACTOR BHLH146"/>
    <property type="match status" value="1"/>
</dbReference>
<evidence type="ECO:0000256" key="1">
    <source>
        <dbReference type="ARBA" id="ARBA00004123"/>
    </source>
</evidence>
<dbReference type="GO" id="GO:0005634">
    <property type="term" value="C:nucleus"/>
    <property type="evidence" value="ECO:0007669"/>
    <property type="project" value="UniProtKB-SubCell"/>
</dbReference>
<dbReference type="Proteomes" id="UP000006882">
    <property type="component" value="Chromosome G1"/>
</dbReference>
<keyword evidence="4" id="KW-0539">Nucleus</keyword>
<dbReference type="InterPro" id="IPR044549">
    <property type="entry name" value="bHLH_AtIBH1-like"/>
</dbReference>
<dbReference type="GO" id="GO:0006355">
    <property type="term" value="P:regulation of DNA-templated transcription"/>
    <property type="evidence" value="ECO:0007669"/>
    <property type="project" value="InterPro"/>
</dbReference>
<dbReference type="EMBL" id="CM007651">
    <property type="protein sequence ID" value="ONI27363.1"/>
    <property type="molecule type" value="Genomic_DNA"/>
</dbReference>
<protein>
    <recommendedName>
        <fullName evidence="5">IBH1-like N-terminal domain-containing protein</fullName>
    </recommendedName>
</protein>
<evidence type="ECO:0000313" key="6">
    <source>
        <dbReference type="EMBL" id="ONI27363.1"/>
    </source>
</evidence>
<accession>A0A251QUF7</accession>